<keyword evidence="11" id="KW-1185">Reference proteome</keyword>
<evidence type="ECO:0000313" key="9">
    <source>
        <dbReference type="EMBL" id="KAF7122060.1"/>
    </source>
</evidence>
<protein>
    <recommendedName>
        <fullName evidence="2 5">Proline dehydrogenase</fullName>
        <ecNumber evidence="2 5">1.5.5.2</ecNumber>
    </recommendedName>
</protein>
<dbReference type="InterPro" id="IPR036291">
    <property type="entry name" value="NAD(P)-bd_dom_sf"/>
</dbReference>
<dbReference type="InterPro" id="IPR015659">
    <property type="entry name" value="Proline_oxidase"/>
</dbReference>
<evidence type="ECO:0000259" key="6">
    <source>
        <dbReference type="Pfam" id="PF01619"/>
    </source>
</evidence>
<evidence type="ECO:0000259" key="8">
    <source>
        <dbReference type="Pfam" id="PF14748"/>
    </source>
</evidence>
<comment type="similarity">
    <text evidence="1 5">Belongs to the proline oxidase family.</text>
</comment>
<dbReference type="AlphaFoldDB" id="A0A8H6UFP4"/>
<evidence type="ECO:0000256" key="1">
    <source>
        <dbReference type="ARBA" id="ARBA00005869"/>
    </source>
</evidence>
<dbReference type="EMBL" id="JACBAF010002256">
    <property type="protein sequence ID" value="KAF7160857.1"/>
    <property type="molecule type" value="Genomic_DNA"/>
</dbReference>
<keyword evidence="4 5" id="KW-0642">Proline metabolism</keyword>
<evidence type="ECO:0000256" key="4">
    <source>
        <dbReference type="ARBA" id="ARBA00023062"/>
    </source>
</evidence>
<sequence length="616" mass="68028">MRTRVHWLRYLQEAPLIVQSLNNHLKGNMGSAILSGLLDATRQTTDSNATASAKISWFIVSTKSAASAQRLRDEFQADESRVHIAHSQNLAAMQEADIVLLACKPYLAEEVLSEPGVREALAGKLVISIMAGQTPGDIEKYIYGDSPADEAEPRAIIVRAMPNVAARLRQSMTIIETNNKLSDDMADTLTWIFEQIGKVKFLSTDLFDIGSMLVGSSMAVLTVPLDGILDGCVAEGLRRADALEMAAQNLIGMAGLLREGVHPAILRESTNEAEVRKTVQDMKSLGFKGVILGYARESIAKADGNDNNRFQVEKSQQALREQAVEEWRQGNLRTLKMIGAGDFLGIKFTGAGPIAVDALSRGDPVPPPSIAQAIAEICQATASQNSRLWIDAEQQVFQPAIDAWTIDLMRRFNRNGKIVVYNTIQAYLKSSTQNVQRHLCLAQKEGWTLGIKLVRGAYIAHDIRSRIHDTKAETDNSYDYIVESLLSRKFPLDIGSDNGSVFPDVRLFVASHNAESVRKASTLYRQRIHKGQPTIPVEIGQLQGMADEVSCELLAENNSGQSETPKPGVFKCLAWGTTEECLHFLLRRAIENKSAMERTKDTALAMRREAWRRLGW</sequence>
<dbReference type="SUPFAM" id="SSF51730">
    <property type="entry name" value="FAD-linked oxidoreductase"/>
    <property type="match status" value="1"/>
</dbReference>
<dbReference type="PANTHER" id="PTHR13914:SF34">
    <property type="entry name" value="PROLINE DEHYDROGENASE"/>
    <property type="match status" value="1"/>
</dbReference>
<dbReference type="Proteomes" id="UP000662466">
    <property type="component" value="Unassembled WGS sequence"/>
</dbReference>
<dbReference type="GO" id="GO:0071949">
    <property type="term" value="F:FAD binding"/>
    <property type="evidence" value="ECO:0007669"/>
    <property type="project" value="TreeGrafter"/>
</dbReference>
<dbReference type="OrthoDB" id="5464at2759"/>
<evidence type="ECO:0000256" key="2">
    <source>
        <dbReference type="ARBA" id="ARBA00012695"/>
    </source>
</evidence>
<keyword evidence="3 5" id="KW-0560">Oxidoreductase</keyword>
<reference evidence="9" key="1">
    <citation type="submission" date="2020-06" db="EMBL/GenBank/DDBJ databases">
        <title>Draft genome sequences of strains closely related to Aspergillus parafelis and Aspergillus hiratsukae.</title>
        <authorList>
            <person name="Dos Santos R.A.C."/>
            <person name="Rivero-Menendez O."/>
            <person name="Steenwyk J.L."/>
            <person name="Mead M.E."/>
            <person name="Goldman G.H."/>
            <person name="Alastruey-Izquierdo A."/>
            <person name="Rokas A."/>
        </authorList>
    </citation>
    <scope>NUCLEOTIDE SEQUENCE</scope>
    <source>
        <strain evidence="9">CNM-CM5793</strain>
        <strain evidence="10">CNM-CM6106</strain>
    </source>
</reference>
<dbReference type="InterPro" id="IPR008927">
    <property type="entry name" value="6-PGluconate_DH-like_C_sf"/>
</dbReference>
<evidence type="ECO:0000256" key="3">
    <source>
        <dbReference type="ARBA" id="ARBA00023002"/>
    </source>
</evidence>
<feature type="domain" description="Proline dehydrogenase" evidence="6">
    <location>
        <begin position="276"/>
        <end position="599"/>
    </location>
</feature>
<dbReference type="Pfam" id="PF03807">
    <property type="entry name" value="F420_oxidored"/>
    <property type="match status" value="1"/>
</dbReference>
<organism evidence="9 11">
    <name type="scientific">Aspergillus hiratsukae</name>
    <dbReference type="NCBI Taxonomy" id="1194566"/>
    <lineage>
        <taxon>Eukaryota</taxon>
        <taxon>Fungi</taxon>
        <taxon>Dikarya</taxon>
        <taxon>Ascomycota</taxon>
        <taxon>Pezizomycotina</taxon>
        <taxon>Eurotiomycetes</taxon>
        <taxon>Eurotiomycetidae</taxon>
        <taxon>Eurotiales</taxon>
        <taxon>Aspergillaceae</taxon>
        <taxon>Aspergillus</taxon>
        <taxon>Aspergillus subgen. Fumigati</taxon>
    </lineage>
</organism>
<dbReference type="InterPro" id="IPR028939">
    <property type="entry name" value="P5C_Rdtase_cat_N"/>
</dbReference>
<dbReference type="SUPFAM" id="SSF51735">
    <property type="entry name" value="NAD(P)-binding Rossmann-fold domains"/>
    <property type="match status" value="1"/>
</dbReference>
<dbReference type="Pfam" id="PF01619">
    <property type="entry name" value="Pro_dh"/>
    <property type="match status" value="1"/>
</dbReference>
<comment type="function">
    <text evidence="5">Converts proline to delta-1-pyrroline-5-carboxylate.</text>
</comment>
<dbReference type="GO" id="GO:0010133">
    <property type="term" value="P:L-proline catabolic process to L-glutamate"/>
    <property type="evidence" value="ECO:0007669"/>
    <property type="project" value="TreeGrafter"/>
</dbReference>
<keyword evidence="5" id="KW-0274">FAD</keyword>
<dbReference type="Gene3D" id="3.20.20.220">
    <property type="match status" value="1"/>
</dbReference>
<evidence type="ECO:0000256" key="5">
    <source>
        <dbReference type="RuleBase" id="RU364054"/>
    </source>
</evidence>
<gene>
    <name evidence="9" type="ORF">CNMCM5793_000015</name>
    <name evidence="10" type="ORF">CNMCM6106_008218</name>
</gene>
<accession>A0A8H6UFP4</accession>
<proteinExistence type="inferred from homology"/>
<dbReference type="Pfam" id="PF14748">
    <property type="entry name" value="P5CR_dimer"/>
    <property type="match status" value="1"/>
</dbReference>
<dbReference type="Gene3D" id="3.40.50.720">
    <property type="entry name" value="NAD(P)-binding Rossmann-like Domain"/>
    <property type="match status" value="1"/>
</dbReference>
<dbReference type="PANTHER" id="PTHR13914">
    <property type="entry name" value="PROLINE OXIDASE"/>
    <property type="match status" value="1"/>
</dbReference>
<dbReference type="InterPro" id="IPR002872">
    <property type="entry name" value="Proline_DH_dom"/>
</dbReference>
<evidence type="ECO:0000313" key="11">
    <source>
        <dbReference type="Proteomes" id="UP000630445"/>
    </source>
</evidence>
<dbReference type="SUPFAM" id="SSF48179">
    <property type="entry name" value="6-phosphogluconate dehydrogenase C-terminal domain-like"/>
    <property type="match status" value="1"/>
</dbReference>
<dbReference type="InterPro" id="IPR029036">
    <property type="entry name" value="P5CR_dimer"/>
</dbReference>
<feature type="domain" description="Pyrroline-5-carboxylate reductase dimerisation" evidence="8">
    <location>
        <begin position="205"/>
        <end position="270"/>
    </location>
</feature>
<dbReference type="EMBL" id="JACBAD010002031">
    <property type="protein sequence ID" value="KAF7122060.1"/>
    <property type="molecule type" value="Genomic_DNA"/>
</dbReference>
<dbReference type="Proteomes" id="UP000630445">
    <property type="component" value="Unassembled WGS sequence"/>
</dbReference>
<keyword evidence="5" id="KW-0285">Flavoprotein</keyword>
<name>A0A8H6UFP4_9EURO</name>
<dbReference type="GO" id="GO:0005739">
    <property type="term" value="C:mitochondrion"/>
    <property type="evidence" value="ECO:0007669"/>
    <property type="project" value="TreeGrafter"/>
</dbReference>
<feature type="domain" description="Pyrroline-5-carboxylate reductase catalytic N-terminal" evidence="7">
    <location>
        <begin position="27"/>
        <end position="132"/>
    </location>
</feature>
<evidence type="ECO:0000313" key="10">
    <source>
        <dbReference type="EMBL" id="KAF7160857.1"/>
    </source>
</evidence>
<dbReference type="GO" id="GO:0004657">
    <property type="term" value="F:proline dehydrogenase activity"/>
    <property type="evidence" value="ECO:0007669"/>
    <property type="project" value="UniProtKB-EC"/>
</dbReference>
<evidence type="ECO:0000259" key="7">
    <source>
        <dbReference type="Pfam" id="PF03807"/>
    </source>
</evidence>
<comment type="cofactor">
    <cofactor evidence="5">
        <name>FAD</name>
        <dbReference type="ChEBI" id="CHEBI:57692"/>
    </cofactor>
</comment>
<dbReference type="EC" id="1.5.5.2" evidence="2 5"/>
<dbReference type="InterPro" id="IPR029041">
    <property type="entry name" value="FAD-linked_oxidoreductase-like"/>
</dbReference>
<comment type="caution">
    <text evidence="9">The sequence shown here is derived from an EMBL/GenBank/DDBJ whole genome shotgun (WGS) entry which is preliminary data.</text>
</comment>
<comment type="catalytic activity">
    <reaction evidence="5">
        <text>L-proline + a quinone = (S)-1-pyrroline-5-carboxylate + a quinol + H(+)</text>
        <dbReference type="Rhea" id="RHEA:23784"/>
        <dbReference type="ChEBI" id="CHEBI:15378"/>
        <dbReference type="ChEBI" id="CHEBI:17388"/>
        <dbReference type="ChEBI" id="CHEBI:24646"/>
        <dbReference type="ChEBI" id="CHEBI:60039"/>
        <dbReference type="ChEBI" id="CHEBI:132124"/>
        <dbReference type="EC" id="1.5.5.2"/>
    </reaction>
</comment>